<evidence type="ECO:0000313" key="2">
    <source>
        <dbReference type="Proteomes" id="UP001595711"/>
    </source>
</evidence>
<reference evidence="2" key="1">
    <citation type="journal article" date="2019" name="Int. J. Syst. Evol. Microbiol.">
        <title>The Global Catalogue of Microorganisms (GCM) 10K type strain sequencing project: providing services to taxonomists for standard genome sequencing and annotation.</title>
        <authorList>
            <consortium name="The Broad Institute Genomics Platform"/>
            <consortium name="The Broad Institute Genome Sequencing Center for Infectious Disease"/>
            <person name="Wu L."/>
            <person name="Ma J."/>
        </authorList>
    </citation>
    <scope>NUCLEOTIDE SEQUENCE [LARGE SCALE GENOMIC DNA]</scope>
    <source>
        <strain evidence="2">KCTC 42182</strain>
    </source>
</reference>
<proteinExistence type="predicted"/>
<dbReference type="Proteomes" id="UP001595711">
    <property type="component" value="Unassembled WGS sequence"/>
</dbReference>
<dbReference type="EMBL" id="JBHRYJ010000005">
    <property type="protein sequence ID" value="MFC3677752.1"/>
    <property type="molecule type" value="Genomic_DNA"/>
</dbReference>
<dbReference type="RefSeq" id="WP_379729344.1">
    <property type="nucleotide sequence ID" value="NZ_JBHRYJ010000005.1"/>
</dbReference>
<keyword evidence="2" id="KW-1185">Reference proteome</keyword>
<comment type="caution">
    <text evidence="1">The sequence shown here is derived from an EMBL/GenBank/DDBJ whole genome shotgun (WGS) entry which is preliminary data.</text>
</comment>
<dbReference type="Gene3D" id="3.40.50.300">
    <property type="entry name" value="P-loop containing nucleotide triphosphate hydrolases"/>
    <property type="match status" value="1"/>
</dbReference>
<evidence type="ECO:0000313" key="1">
    <source>
        <dbReference type="EMBL" id="MFC3677752.1"/>
    </source>
</evidence>
<dbReference type="InterPro" id="IPR027417">
    <property type="entry name" value="P-loop_NTPase"/>
</dbReference>
<accession>A0ABV7VLK0</accession>
<dbReference type="InterPro" id="IPR017026">
    <property type="entry name" value="ImuA"/>
</dbReference>
<name>A0ABV7VLK0_9PROT</name>
<protein>
    <submittedName>
        <fullName evidence="1">ImuA family protein</fullName>
    </submittedName>
</protein>
<gene>
    <name evidence="1" type="ORF">ACFOOQ_19525</name>
</gene>
<dbReference type="PIRSF" id="PIRSF034285">
    <property type="entry name" value="UCP034285"/>
    <property type="match status" value="1"/>
</dbReference>
<dbReference type="SUPFAM" id="SSF52540">
    <property type="entry name" value="P-loop containing nucleoside triphosphate hydrolases"/>
    <property type="match status" value="1"/>
</dbReference>
<sequence length="227" mass="24778">MIQPPALQQLRSQVARMTGLSRPRSTAACPIGVAEIDARLPGLGLGLGGIHELIGDLTATTGFLAALLGRHKAFRQILWVTPEASLFAPGLSQLGLDHRRLTIAWARHRDDRLWAAEEGLRELSYGAVVLEAETVDLTESRRLQLAAEASGGIGFIIRRDRQPSAALTRWLVEPARSQDCSPSWKLTLERCRGAETGGTWQLGWDHASLSFRLAAQMANRPFAEAAE</sequence>
<organism evidence="1 2">
    <name type="scientific">Ferrovibrio xuzhouensis</name>
    <dbReference type="NCBI Taxonomy" id="1576914"/>
    <lineage>
        <taxon>Bacteria</taxon>
        <taxon>Pseudomonadati</taxon>
        <taxon>Pseudomonadota</taxon>
        <taxon>Alphaproteobacteria</taxon>
        <taxon>Rhodospirillales</taxon>
        <taxon>Rhodospirillaceae</taxon>
        <taxon>Ferrovibrio</taxon>
    </lineage>
</organism>